<evidence type="ECO:0000313" key="2">
    <source>
        <dbReference type="Proteomes" id="UP001221142"/>
    </source>
</evidence>
<keyword evidence="2" id="KW-1185">Reference proteome</keyword>
<organism evidence="1 2">
    <name type="scientific">Roridomyces roridus</name>
    <dbReference type="NCBI Taxonomy" id="1738132"/>
    <lineage>
        <taxon>Eukaryota</taxon>
        <taxon>Fungi</taxon>
        <taxon>Dikarya</taxon>
        <taxon>Basidiomycota</taxon>
        <taxon>Agaricomycotina</taxon>
        <taxon>Agaricomycetes</taxon>
        <taxon>Agaricomycetidae</taxon>
        <taxon>Agaricales</taxon>
        <taxon>Marasmiineae</taxon>
        <taxon>Mycenaceae</taxon>
        <taxon>Roridomyces</taxon>
    </lineage>
</organism>
<protein>
    <submittedName>
        <fullName evidence="1">Uncharacterized protein</fullName>
    </submittedName>
</protein>
<sequence>MSSASALPPRQVIVDDTDPSIQYNAQDWFVADPGALNNGNFGEIYNNTSHATTSSNARFTLAILRSHIARVSGKRRASRLPKYLGGTSATLIGHTYSGTSATLIGHTSREFPPNASSGAYFIDGEGPTPFTLPGRASATSGTNFNRLFFTTPSLA</sequence>
<accession>A0AAD7C944</accession>
<dbReference type="EMBL" id="JARKIF010000004">
    <property type="protein sequence ID" value="KAJ7642173.1"/>
    <property type="molecule type" value="Genomic_DNA"/>
</dbReference>
<comment type="caution">
    <text evidence="1">The sequence shown here is derived from an EMBL/GenBank/DDBJ whole genome shotgun (WGS) entry which is preliminary data.</text>
</comment>
<evidence type="ECO:0000313" key="1">
    <source>
        <dbReference type="EMBL" id="KAJ7642173.1"/>
    </source>
</evidence>
<name>A0AAD7C944_9AGAR</name>
<dbReference type="Proteomes" id="UP001221142">
    <property type="component" value="Unassembled WGS sequence"/>
</dbReference>
<proteinExistence type="predicted"/>
<reference evidence="1" key="1">
    <citation type="submission" date="2023-03" db="EMBL/GenBank/DDBJ databases">
        <title>Massive genome expansion in bonnet fungi (Mycena s.s.) driven by repeated elements and novel gene families across ecological guilds.</title>
        <authorList>
            <consortium name="Lawrence Berkeley National Laboratory"/>
            <person name="Harder C.B."/>
            <person name="Miyauchi S."/>
            <person name="Viragh M."/>
            <person name="Kuo A."/>
            <person name="Thoen E."/>
            <person name="Andreopoulos B."/>
            <person name="Lu D."/>
            <person name="Skrede I."/>
            <person name="Drula E."/>
            <person name="Henrissat B."/>
            <person name="Morin E."/>
            <person name="Kohler A."/>
            <person name="Barry K."/>
            <person name="LaButti K."/>
            <person name="Morin E."/>
            <person name="Salamov A."/>
            <person name="Lipzen A."/>
            <person name="Mereny Z."/>
            <person name="Hegedus B."/>
            <person name="Baldrian P."/>
            <person name="Stursova M."/>
            <person name="Weitz H."/>
            <person name="Taylor A."/>
            <person name="Grigoriev I.V."/>
            <person name="Nagy L.G."/>
            <person name="Martin F."/>
            <person name="Kauserud H."/>
        </authorList>
    </citation>
    <scope>NUCLEOTIDE SEQUENCE</scope>
    <source>
        <strain evidence="1">9284</strain>
    </source>
</reference>
<gene>
    <name evidence="1" type="ORF">FB45DRAFT_863226</name>
</gene>
<dbReference type="AlphaFoldDB" id="A0AAD7C944"/>